<dbReference type="EMBL" id="SUNJ01013972">
    <property type="protein sequence ID" value="TPP56879.1"/>
    <property type="molecule type" value="Genomic_DNA"/>
</dbReference>
<dbReference type="OrthoDB" id="27237at2759"/>
<dbReference type="PANTHER" id="PTHR13060">
    <property type="entry name" value="SGT1 PROTEIN HSGT1 SUPPRESSOR OF GCR2"/>
    <property type="match status" value="1"/>
</dbReference>
<keyword evidence="3" id="KW-1185">Reference proteome</keyword>
<proteinExistence type="predicted"/>
<dbReference type="GO" id="GO:0005634">
    <property type="term" value="C:nucleus"/>
    <property type="evidence" value="ECO:0007669"/>
    <property type="project" value="TreeGrafter"/>
</dbReference>
<reference evidence="2 3" key="1">
    <citation type="submission" date="2019-04" db="EMBL/GenBank/DDBJ databases">
        <title>Annotation for the trematode Fasciola gigantica.</title>
        <authorList>
            <person name="Choi Y.-J."/>
        </authorList>
    </citation>
    <scope>NUCLEOTIDE SEQUENCE [LARGE SCALE GENOMIC DNA]</scope>
    <source>
        <strain evidence="2">Uganda_cow_1</strain>
    </source>
</reference>
<evidence type="ECO:0000313" key="3">
    <source>
        <dbReference type="Proteomes" id="UP000316759"/>
    </source>
</evidence>
<dbReference type="Proteomes" id="UP000316759">
    <property type="component" value="Unassembled WGS sequence"/>
</dbReference>
<accession>A0A504Y9Q8</accession>
<feature type="region of interest" description="Disordered" evidence="1">
    <location>
        <begin position="507"/>
        <end position="571"/>
    </location>
</feature>
<evidence type="ECO:0000256" key="1">
    <source>
        <dbReference type="SAM" id="MobiDB-lite"/>
    </source>
</evidence>
<gene>
    <name evidence="2" type="ORF">FGIG_06037</name>
</gene>
<dbReference type="STRING" id="46835.A0A504Y9Q8"/>
<feature type="region of interest" description="Disordered" evidence="1">
    <location>
        <begin position="641"/>
        <end position="669"/>
    </location>
</feature>
<dbReference type="InterPro" id="IPR010770">
    <property type="entry name" value="Ecd"/>
</dbReference>
<name>A0A504Y9Q8_FASGI</name>
<sequence>MDVEGIPETTVDFKIFPVVSITSACLEQKRRDYMEYLSPWILNYPWFREVFSIRSPSFHQTRAHLSGRVNFGESIEDEWFIVWLLVQISRLDSSVIIQIIDEDGQFLLIEAADELPKWLSPDNATNRVWIHNGLLCIIQLDVSKQLSVADSLDVFAAAQVNKNRDIFSSEELQSTITKRIHGYPERIEKIKHTAHVKLPYPAAAVLALPEHNALVRSALSTWAIHHSDPIVMRTLRKHLKTNSALFCQAIQTQRDTEKVGEPNQWPLLRSQVSEFVFCTCTLSRIQYAKWRSLPTPTGIHFPESSASSSDRLAIELGLKLIVGLEIMLMKAKSNLHERPMLESQDLDSSSCTSWDRYFSRLSAVGYFRNELPGSQLHNDLTESAKEFFITHIIRESDQSKELGGQSQLGSLLRQILTAVEQNPDRVPSLEEFRAREQLLQPPDDESWLYITPEQLDDMVTERNGIKANNFDDMIQDRKPGSVIEMLDKFVGGSSSYEGVELDSARLGGKRKCTPHGSGANVSTDDEDEGDDAERKNNSSCEDKPWDLVSEDSEDGFNECGPTGTSSKAEGSLNMYDMMRSLLSKINDPFCLDSKKSTSETTGSSPIGRSIVSKTNTDVLLSSDSSSEELLDLYGPNTDRHADYASSLSSSSSCDEDGNDSNDGNENGSVLKSVPRRLKWWQRKKAASLLSNGDRERQAISDFLPFRDTHRTNGTAIVNDQLSQFDCTRHPAESETAQTVCRMGSGQSWMSQRRSWIAECENTDLTSFYAQMEKELAGQPANIGRLVELTASQNPEFGELNGRDRHGLSGRKRYLICGECFIRTEYRRIHVGARLAHAEEFESDDSENDNLELPDETLNHDPAQAMPHLRSGCRITWCVTFVHP</sequence>
<dbReference type="Pfam" id="PF07093">
    <property type="entry name" value="SGT1"/>
    <property type="match status" value="1"/>
</dbReference>
<dbReference type="PANTHER" id="PTHR13060:SF0">
    <property type="entry name" value="PROTEIN ECDYSONELESS HOMOLOG"/>
    <property type="match status" value="1"/>
</dbReference>
<organism evidence="2 3">
    <name type="scientific">Fasciola gigantica</name>
    <name type="common">Giant liver fluke</name>
    <dbReference type="NCBI Taxonomy" id="46835"/>
    <lineage>
        <taxon>Eukaryota</taxon>
        <taxon>Metazoa</taxon>
        <taxon>Spiralia</taxon>
        <taxon>Lophotrochozoa</taxon>
        <taxon>Platyhelminthes</taxon>
        <taxon>Trematoda</taxon>
        <taxon>Digenea</taxon>
        <taxon>Plagiorchiida</taxon>
        <taxon>Echinostomata</taxon>
        <taxon>Echinostomatoidea</taxon>
        <taxon>Fasciolidae</taxon>
        <taxon>Fasciola</taxon>
    </lineage>
</organism>
<evidence type="ECO:0008006" key="4">
    <source>
        <dbReference type="Google" id="ProtNLM"/>
    </source>
</evidence>
<dbReference type="AlphaFoldDB" id="A0A504Y9Q8"/>
<protein>
    <recommendedName>
        <fullName evidence="4">Protein ecdysoneless</fullName>
    </recommendedName>
</protein>
<evidence type="ECO:0000313" key="2">
    <source>
        <dbReference type="EMBL" id="TPP56879.1"/>
    </source>
</evidence>
<feature type="compositionally biased region" description="Basic and acidic residues" evidence="1">
    <location>
        <begin position="532"/>
        <end position="545"/>
    </location>
</feature>
<comment type="caution">
    <text evidence="2">The sequence shown here is derived from an EMBL/GenBank/DDBJ whole genome shotgun (WGS) entry which is preliminary data.</text>
</comment>